<accession>A0A6A6JJ01</accession>
<reference evidence="2" key="1">
    <citation type="journal article" date="2020" name="Stud. Mycol.">
        <title>101 Dothideomycetes genomes: a test case for predicting lifestyles and emergence of pathogens.</title>
        <authorList>
            <person name="Haridas S."/>
            <person name="Albert R."/>
            <person name="Binder M."/>
            <person name="Bloem J."/>
            <person name="Labutti K."/>
            <person name="Salamov A."/>
            <person name="Andreopoulos B."/>
            <person name="Baker S."/>
            <person name="Barry K."/>
            <person name="Bills G."/>
            <person name="Bluhm B."/>
            <person name="Cannon C."/>
            <person name="Castanera R."/>
            <person name="Culley D."/>
            <person name="Daum C."/>
            <person name="Ezra D."/>
            <person name="Gonzalez J."/>
            <person name="Henrissat B."/>
            <person name="Kuo A."/>
            <person name="Liang C."/>
            <person name="Lipzen A."/>
            <person name="Lutzoni F."/>
            <person name="Magnuson J."/>
            <person name="Mondo S."/>
            <person name="Nolan M."/>
            <person name="Ohm R."/>
            <person name="Pangilinan J."/>
            <person name="Park H.-J."/>
            <person name="Ramirez L."/>
            <person name="Alfaro M."/>
            <person name="Sun H."/>
            <person name="Tritt A."/>
            <person name="Yoshinaga Y."/>
            <person name="Zwiers L.-H."/>
            <person name="Turgeon B."/>
            <person name="Goodwin S."/>
            <person name="Spatafora J."/>
            <person name="Crous P."/>
            <person name="Grigoriev I."/>
        </authorList>
    </citation>
    <scope>NUCLEOTIDE SEQUENCE</scope>
    <source>
        <strain evidence="2">CBS 379.55</strain>
    </source>
</reference>
<protein>
    <submittedName>
        <fullName evidence="2">Uncharacterized protein</fullName>
    </submittedName>
</protein>
<feature type="region of interest" description="Disordered" evidence="1">
    <location>
        <begin position="1"/>
        <end position="23"/>
    </location>
</feature>
<proteinExistence type="predicted"/>
<keyword evidence="3" id="KW-1185">Reference proteome</keyword>
<dbReference type="EMBL" id="ML986493">
    <property type="protein sequence ID" value="KAF2276432.1"/>
    <property type="molecule type" value="Genomic_DNA"/>
</dbReference>
<evidence type="ECO:0000256" key="1">
    <source>
        <dbReference type="SAM" id="MobiDB-lite"/>
    </source>
</evidence>
<sequence>MKGLKRPVDYLDEDEDEDEDQDLETEHYDSYSAFIIASAPRVIGRHRHRLRHWRGPSATKGQDGQKKAEFNIFKAIVRHPNIFFQFAMRLSPDTMMDLYAIDKEFHWRLNKYSTSIIHDHARYHAPDATDIFTWDQFSRLCISDPTLKPMDGRPHLARDAPSLRWTKMVFFRDAVVREILTLLAAEGHRFPRAVKRVLMKYWVLMEVQHQKEREAFVMARAPHYWTDVDIYLFQMFLVKLDLHFSHPIHGRGICGLGHLLLTQKSLTTLRDLLNGSFTICYDRLAEIVLRTYPNEMMNLDDHPWLAPGEDNPLPESELGLLSHEEWDNTKPHMDSGVDHVIREGIRRGLDVQRYYLDFALYGYVDRKTRKNIPFARLYRGRRDMVVAEDGWPTEEEENAQVRKLNERFLGESNHDEEAPVL</sequence>
<evidence type="ECO:0000313" key="2">
    <source>
        <dbReference type="EMBL" id="KAF2276432.1"/>
    </source>
</evidence>
<evidence type="ECO:0000313" key="3">
    <source>
        <dbReference type="Proteomes" id="UP000800097"/>
    </source>
</evidence>
<dbReference type="OrthoDB" id="4966at2759"/>
<organism evidence="2 3">
    <name type="scientific">Westerdykella ornata</name>
    <dbReference type="NCBI Taxonomy" id="318751"/>
    <lineage>
        <taxon>Eukaryota</taxon>
        <taxon>Fungi</taxon>
        <taxon>Dikarya</taxon>
        <taxon>Ascomycota</taxon>
        <taxon>Pezizomycotina</taxon>
        <taxon>Dothideomycetes</taxon>
        <taxon>Pleosporomycetidae</taxon>
        <taxon>Pleosporales</taxon>
        <taxon>Sporormiaceae</taxon>
        <taxon>Westerdykella</taxon>
    </lineage>
</organism>
<gene>
    <name evidence="2" type="ORF">EI97DRAFT_39733</name>
</gene>
<name>A0A6A6JJ01_WESOR</name>
<dbReference type="Proteomes" id="UP000800097">
    <property type="component" value="Unassembled WGS sequence"/>
</dbReference>
<dbReference type="AlphaFoldDB" id="A0A6A6JJ01"/>
<dbReference type="GeneID" id="54549533"/>
<feature type="compositionally biased region" description="Acidic residues" evidence="1">
    <location>
        <begin position="10"/>
        <end position="23"/>
    </location>
</feature>
<dbReference type="RefSeq" id="XP_033653971.1">
    <property type="nucleotide sequence ID" value="XM_033796358.1"/>
</dbReference>